<evidence type="ECO:0000313" key="3">
    <source>
        <dbReference type="Proteomes" id="UP000625316"/>
    </source>
</evidence>
<dbReference type="Gene3D" id="3.40.50.720">
    <property type="entry name" value="NAD(P)-binding Rossmann-like Domain"/>
    <property type="match status" value="1"/>
</dbReference>
<keyword evidence="3" id="KW-1185">Reference proteome</keyword>
<evidence type="ECO:0000313" key="2">
    <source>
        <dbReference type="EMBL" id="MBE9033472.1"/>
    </source>
</evidence>
<evidence type="ECO:0000259" key="1">
    <source>
        <dbReference type="SMART" id="SM00881"/>
    </source>
</evidence>
<dbReference type="InterPro" id="IPR036291">
    <property type="entry name" value="NAD(P)-bd_dom_sf"/>
</dbReference>
<dbReference type="SMART" id="SM00881">
    <property type="entry name" value="CoA_binding"/>
    <property type="match status" value="1"/>
</dbReference>
<reference evidence="2" key="1">
    <citation type="submission" date="2020-10" db="EMBL/GenBank/DDBJ databases">
        <authorList>
            <person name="Castelo-Branco R."/>
            <person name="Eusebio N."/>
            <person name="Adriana R."/>
            <person name="Vieira A."/>
            <person name="Brugerolle De Fraissinette N."/>
            <person name="Rezende De Castro R."/>
            <person name="Schneider M.P."/>
            <person name="Vasconcelos V."/>
            <person name="Leao P.N."/>
        </authorList>
    </citation>
    <scope>NUCLEOTIDE SEQUENCE</scope>
    <source>
        <strain evidence="2">LEGE 11480</strain>
    </source>
</reference>
<dbReference type="InterPro" id="IPR003781">
    <property type="entry name" value="CoA-bd"/>
</dbReference>
<gene>
    <name evidence="2" type="ORF">IQ266_27450</name>
</gene>
<sequence>MSAPSDETIRQILTSAKTIAIVGHSAKPKRISYQIAQVLKQNGYQIYPVNPGQREIDGQPCYASLSDIPVAIDIVNVFRRPEYIPDILRAAINIQATTFWAQLGISHPEAEHIAATADINLIMDRCIKIEYQRLM</sequence>
<name>A0A928VVX6_9CYAN</name>
<dbReference type="RefSeq" id="WP_264328271.1">
    <property type="nucleotide sequence ID" value="NZ_JADEXQ010000214.1"/>
</dbReference>
<accession>A0A928VVX6</accession>
<dbReference type="AlphaFoldDB" id="A0A928VVX6"/>
<dbReference type="SUPFAM" id="SSF51735">
    <property type="entry name" value="NAD(P)-binding Rossmann-fold domains"/>
    <property type="match status" value="1"/>
</dbReference>
<comment type="caution">
    <text evidence="2">The sequence shown here is derived from an EMBL/GenBank/DDBJ whole genome shotgun (WGS) entry which is preliminary data.</text>
</comment>
<dbReference type="Proteomes" id="UP000625316">
    <property type="component" value="Unassembled WGS sequence"/>
</dbReference>
<feature type="domain" description="CoA-binding" evidence="1">
    <location>
        <begin position="13"/>
        <end position="105"/>
    </location>
</feature>
<protein>
    <submittedName>
        <fullName evidence="2">CoA-binding protein</fullName>
    </submittedName>
</protein>
<dbReference type="Pfam" id="PF13380">
    <property type="entry name" value="CoA_binding_2"/>
    <property type="match status" value="1"/>
</dbReference>
<dbReference type="PANTHER" id="PTHR33303">
    <property type="entry name" value="CYTOPLASMIC PROTEIN-RELATED"/>
    <property type="match status" value="1"/>
</dbReference>
<organism evidence="2 3">
    <name type="scientific">Romeriopsis navalis LEGE 11480</name>
    <dbReference type="NCBI Taxonomy" id="2777977"/>
    <lineage>
        <taxon>Bacteria</taxon>
        <taxon>Bacillati</taxon>
        <taxon>Cyanobacteriota</taxon>
        <taxon>Cyanophyceae</taxon>
        <taxon>Leptolyngbyales</taxon>
        <taxon>Leptolyngbyaceae</taxon>
        <taxon>Romeriopsis</taxon>
        <taxon>Romeriopsis navalis</taxon>
    </lineage>
</organism>
<dbReference type="EMBL" id="JADEXQ010000214">
    <property type="protein sequence ID" value="MBE9033472.1"/>
    <property type="molecule type" value="Genomic_DNA"/>
</dbReference>
<proteinExistence type="predicted"/>
<dbReference type="PANTHER" id="PTHR33303:SF2">
    <property type="entry name" value="COA-BINDING DOMAIN-CONTAINING PROTEIN"/>
    <property type="match status" value="1"/>
</dbReference>